<evidence type="ECO:0000313" key="2">
    <source>
        <dbReference type="EMBL" id="RMI43046.1"/>
    </source>
</evidence>
<evidence type="ECO:0000313" key="3">
    <source>
        <dbReference type="Proteomes" id="UP000282674"/>
    </source>
</evidence>
<dbReference type="AlphaFoldDB" id="A0A3M2M0M6"/>
<keyword evidence="1" id="KW-0812">Transmembrane</keyword>
<feature type="transmembrane region" description="Helical" evidence="1">
    <location>
        <begin position="148"/>
        <end position="174"/>
    </location>
</feature>
<keyword evidence="3" id="KW-1185">Reference proteome</keyword>
<comment type="caution">
    <text evidence="2">The sequence shown here is derived from an EMBL/GenBank/DDBJ whole genome shotgun (WGS) entry which is preliminary data.</text>
</comment>
<name>A0A3M2M0M6_9ACTN</name>
<accession>A0A3M2M0M6</accession>
<gene>
    <name evidence="2" type="ORF">EBO15_17570</name>
</gene>
<keyword evidence="1" id="KW-0472">Membrane</keyword>
<reference evidence="2 3" key="1">
    <citation type="submission" date="2018-10" db="EMBL/GenBank/DDBJ databases">
        <title>Isolation from soil.</title>
        <authorList>
            <person name="Hu J."/>
        </authorList>
    </citation>
    <scope>NUCLEOTIDE SEQUENCE [LARGE SCALE GENOMIC DNA]</scope>
    <source>
        <strain evidence="2 3">NEAU-Ht49</strain>
    </source>
</reference>
<proteinExistence type="predicted"/>
<feature type="transmembrane region" description="Helical" evidence="1">
    <location>
        <begin position="108"/>
        <end position="128"/>
    </location>
</feature>
<feature type="transmembrane region" description="Helical" evidence="1">
    <location>
        <begin position="21"/>
        <end position="42"/>
    </location>
</feature>
<dbReference type="EMBL" id="RFFG01000028">
    <property type="protein sequence ID" value="RMI43046.1"/>
    <property type="molecule type" value="Genomic_DNA"/>
</dbReference>
<keyword evidence="1" id="KW-1133">Transmembrane helix</keyword>
<evidence type="ECO:0000256" key="1">
    <source>
        <dbReference type="SAM" id="Phobius"/>
    </source>
</evidence>
<organism evidence="2 3">
    <name type="scientific">Actinomadura harenae</name>
    <dbReference type="NCBI Taxonomy" id="2483351"/>
    <lineage>
        <taxon>Bacteria</taxon>
        <taxon>Bacillati</taxon>
        <taxon>Actinomycetota</taxon>
        <taxon>Actinomycetes</taxon>
        <taxon>Streptosporangiales</taxon>
        <taxon>Thermomonosporaceae</taxon>
        <taxon>Actinomadura</taxon>
    </lineage>
</organism>
<protein>
    <submittedName>
        <fullName evidence="2">Uncharacterized protein</fullName>
    </submittedName>
</protein>
<dbReference type="OrthoDB" id="2717873at2"/>
<feature type="transmembrane region" description="Helical" evidence="1">
    <location>
        <begin position="62"/>
        <end position="87"/>
    </location>
</feature>
<dbReference type="Proteomes" id="UP000282674">
    <property type="component" value="Unassembled WGS sequence"/>
</dbReference>
<sequence>MRIKALHPSPTVGNTARPVPGWAIRCARLIPLVVLPSCLWRLPFAFDYEMGQVYQVHKPWHWWVILYVFGLSVLSEGLAYLSFGLVAGWGEVAPSWLPFIGGKRIPPMAAIVPATLGAFGLIALWNPYPLALLHIGGVPLVEYSNGWWKALSAVAALPLSLWGPLLLAITFAYYKRRQGEAVTQSVSA</sequence>